<keyword evidence="20" id="KW-1185">Reference proteome</keyword>
<dbReference type="PROSITE" id="PS00166">
    <property type="entry name" value="ENOYL_COA_HYDRATASE"/>
    <property type="match status" value="1"/>
</dbReference>
<evidence type="ECO:0000313" key="19">
    <source>
        <dbReference type="EMBL" id="KAL3793782.1"/>
    </source>
</evidence>
<evidence type="ECO:0000256" key="7">
    <source>
        <dbReference type="ARBA" id="ARBA00022990"/>
    </source>
</evidence>
<evidence type="ECO:0000256" key="8">
    <source>
        <dbReference type="ARBA" id="ARBA00023098"/>
    </source>
</evidence>
<dbReference type="InterPro" id="IPR001753">
    <property type="entry name" value="Enoyl-CoA_hydra/iso"/>
</dbReference>
<dbReference type="AlphaFoldDB" id="A0ABD3Q0F5"/>
<dbReference type="EMBL" id="JALLPJ020000383">
    <property type="protein sequence ID" value="KAL3793782.1"/>
    <property type="molecule type" value="Genomic_DNA"/>
</dbReference>
<evidence type="ECO:0000256" key="12">
    <source>
        <dbReference type="ARBA" id="ARBA00051293"/>
    </source>
</evidence>
<evidence type="ECO:0000256" key="6">
    <source>
        <dbReference type="ARBA" id="ARBA00022946"/>
    </source>
</evidence>
<evidence type="ECO:0000313" key="20">
    <source>
        <dbReference type="Proteomes" id="UP001530400"/>
    </source>
</evidence>
<comment type="caution">
    <text evidence="19">The sequence shown here is derived from an EMBL/GenBank/DDBJ whole genome shotgun (WGS) entry which is preliminary data.</text>
</comment>
<gene>
    <name evidence="19" type="ORF">ACHAWO_013487</name>
</gene>
<dbReference type="Pfam" id="PF00378">
    <property type="entry name" value="ECH_1"/>
    <property type="match status" value="1"/>
</dbReference>
<evidence type="ECO:0000256" key="17">
    <source>
        <dbReference type="ARBA" id="ARBA00083575"/>
    </source>
</evidence>
<dbReference type="GO" id="GO:0006631">
    <property type="term" value="P:fatty acid metabolic process"/>
    <property type="evidence" value="ECO:0007669"/>
    <property type="project" value="UniProtKB-KW"/>
</dbReference>
<evidence type="ECO:0000256" key="9">
    <source>
        <dbReference type="ARBA" id="ARBA00023128"/>
    </source>
</evidence>
<dbReference type="FunFam" id="3.90.226.10:FF:000034">
    <property type="entry name" value="Enoyl-CoA delta isomerase 1"/>
    <property type="match status" value="1"/>
</dbReference>
<name>A0ABD3Q0F5_9STRA</name>
<keyword evidence="9" id="KW-0496">Mitochondrion</keyword>
<organism evidence="19 20">
    <name type="scientific">Cyclotella atomus</name>
    <dbReference type="NCBI Taxonomy" id="382360"/>
    <lineage>
        <taxon>Eukaryota</taxon>
        <taxon>Sar</taxon>
        <taxon>Stramenopiles</taxon>
        <taxon>Ochrophyta</taxon>
        <taxon>Bacillariophyta</taxon>
        <taxon>Coscinodiscophyceae</taxon>
        <taxon>Thalassiosirophycidae</taxon>
        <taxon>Stephanodiscales</taxon>
        <taxon>Stephanodiscaceae</taxon>
        <taxon>Cyclotella</taxon>
    </lineage>
</organism>
<dbReference type="Proteomes" id="UP001530400">
    <property type="component" value="Unassembled WGS sequence"/>
</dbReference>
<evidence type="ECO:0000256" key="4">
    <source>
        <dbReference type="ARBA" id="ARBA00011233"/>
    </source>
</evidence>
<evidence type="ECO:0000256" key="18">
    <source>
        <dbReference type="RuleBase" id="RU003707"/>
    </source>
</evidence>
<dbReference type="SUPFAM" id="SSF52096">
    <property type="entry name" value="ClpP/crotonase"/>
    <property type="match status" value="1"/>
</dbReference>
<dbReference type="GO" id="GO:0005759">
    <property type="term" value="C:mitochondrial matrix"/>
    <property type="evidence" value="ECO:0007669"/>
    <property type="project" value="UniProtKB-SubCell"/>
</dbReference>
<evidence type="ECO:0000256" key="5">
    <source>
        <dbReference type="ARBA" id="ARBA00022832"/>
    </source>
</evidence>
<dbReference type="InterPro" id="IPR029045">
    <property type="entry name" value="ClpP/crotonase-like_dom_sf"/>
</dbReference>
<comment type="subunit">
    <text evidence="4">Homotrimer.</text>
</comment>
<dbReference type="GO" id="GO:0004165">
    <property type="term" value="F:delta(3)-delta(2)-enoyl-CoA isomerase activity"/>
    <property type="evidence" value="ECO:0007669"/>
    <property type="project" value="UniProtKB-EC"/>
</dbReference>
<comment type="function">
    <text evidence="15">Key enzyme of fatty acid beta-oxidation. Able to isomerize both 3-cis (3Z) and 3-trans (3E) double bonds into the 2-trans (2E) form in a range of enoyl-CoA species, with a preference for (3Z)-enoyl-CoAs over (3E)-enoyl-CoAs. The catalytic efficiency of this enzyme is not affected by the fatty acyl chain length.</text>
</comment>
<dbReference type="InterPro" id="IPR018376">
    <property type="entry name" value="Enoyl-CoA_hyd/isom_CS"/>
</dbReference>
<reference evidence="19 20" key="1">
    <citation type="submission" date="2024-10" db="EMBL/GenBank/DDBJ databases">
        <title>Updated reference genomes for cyclostephanoid diatoms.</title>
        <authorList>
            <person name="Roberts W.R."/>
            <person name="Alverson A.J."/>
        </authorList>
    </citation>
    <scope>NUCLEOTIDE SEQUENCE [LARGE SCALE GENOMIC DNA]</scope>
    <source>
        <strain evidence="19 20">AJA010-31</strain>
    </source>
</reference>
<keyword evidence="5" id="KW-0276">Fatty acid metabolism</keyword>
<comment type="catalytic activity">
    <reaction evidence="11">
        <text>(3Z)-decenoyl-CoA = (2E)-decenoyl-CoA</text>
        <dbReference type="Rhea" id="RHEA:77195"/>
        <dbReference type="ChEBI" id="CHEBI:61406"/>
        <dbReference type="ChEBI" id="CHEBI:195601"/>
    </reaction>
    <physiologicalReaction direction="left-to-right" evidence="11">
        <dbReference type="Rhea" id="RHEA:77196"/>
    </physiologicalReaction>
</comment>
<evidence type="ECO:0000256" key="15">
    <source>
        <dbReference type="ARBA" id="ARBA00056147"/>
    </source>
</evidence>
<evidence type="ECO:0000256" key="1">
    <source>
        <dbReference type="ARBA" id="ARBA00004305"/>
    </source>
</evidence>
<evidence type="ECO:0000256" key="16">
    <source>
        <dbReference type="ARBA" id="ARBA00068317"/>
    </source>
</evidence>
<dbReference type="Gene3D" id="6.10.250.170">
    <property type="match status" value="1"/>
</dbReference>
<comment type="pathway">
    <text evidence="2">Lipid metabolism; fatty acid beta-oxidation.</text>
</comment>
<keyword evidence="8" id="KW-0443">Lipid metabolism</keyword>
<evidence type="ECO:0000256" key="11">
    <source>
        <dbReference type="ARBA" id="ARBA00050938"/>
    </source>
</evidence>
<accession>A0ABD3Q0F5</accession>
<evidence type="ECO:0000256" key="14">
    <source>
        <dbReference type="ARBA" id="ARBA00052542"/>
    </source>
</evidence>
<proteinExistence type="inferred from homology"/>
<comment type="similarity">
    <text evidence="3 18">Belongs to the enoyl-CoA hydratase/isomerase family.</text>
</comment>
<dbReference type="PANTHER" id="PTHR11941:SF45">
    <property type="entry name" value="ENOYL-COA DELTA ISOMERASE 1, MITOCHONDRIAL"/>
    <property type="match status" value="1"/>
</dbReference>
<keyword evidence="6" id="KW-0809">Transit peptide</keyword>
<comment type="catalytic activity">
    <reaction evidence="13">
        <text>(3Z)-dodecenoyl-CoA = (2E)-dodecenoyl-CoA</text>
        <dbReference type="Rhea" id="RHEA:23716"/>
        <dbReference type="ChEBI" id="CHEBI:57330"/>
        <dbReference type="ChEBI" id="CHEBI:58543"/>
        <dbReference type="EC" id="5.3.3.8"/>
    </reaction>
    <physiologicalReaction direction="left-to-right" evidence="13">
        <dbReference type="Rhea" id="RHEA:23717"/>
    </physiologicalReaction>
</comment>
<dbReference type="Gene3D" id="3.90.226.10">
    <property type="entry name" value="2-enoyl-CoA Hydratase, Chain A, domain 1"/>
    <property type="match status" value="1"/>
</dbReference>
<evidence type="ECO:0000256" key="2">
    <source>
        <dbReference type="ARBA" id="ARBA00005005"/>
    </source>
</evidence>
<dbReference type="PANTHER" id="PTHR11941">
    <property type="entry name" value="ENOYL-COA HYDRATASE-RELATED"/>
    <property type="match status" value="1"/>
</dbReference>
<evidence type="ECO:0000256" key="10">
    <source>
        <dbReference type="ARBA" id="ARBA00023235"/>
    </source>
</evidence>
<evidence type="ECO:0000256" key="3">
    <source>
        <dbReference type="ARBA" id="ARBA00005254"/>
    </source>
</evidence>
<comment type="catalytic activity">
    <reaction evidence="14">
        <text>(3Z)-octenoyl-CoA = (2E)-octenoyl-CoA</text>
        <dbReference type="Rhea" id="RHEA:46044"/>
        <dbReference type="ChEBI" id="CHEBI:62242"/>
        <dbReference type="ChEBI" id="CHEBI:85640"/>
    </reaction>
    <physiologicalReaction direction="left-to-right" evidence="14">
        <dbReference type="Rhea" id="RHEA:46045"/>
    </physiologicalReaction>
</comment>
<sequence length="355" mass="38854">MSSTVDSPISSSKIQIHQLDRLAPRSAFLLFYAGHPPHQTMISSLSARHIARIARQQPLRLFSSQDSLVVTNVHEESGVAVLAMNRPPANSLSLELNEAISTSLKQIESNPKIQSVILASSNPTIFSAGLDITELISPSDERLPKFWNSLQQVYIDLYGSRLATVAAIQGHAPAAGCMLALACDYRIMHGGHGEEHLPTIGFNETQLGIAAPPWMGQLMVRTIGFRPAERALALGTLFPPSEALNAGVVDDVITEQSSSESNEVLKALLPEALQSQTSNPVMIKAYEEAACYAKIPPQARVASKLVTRSESLKEMQMTREDDTQHFCGFITHEVVQKNLMKYVEKMKQRGKAKKS</sequence>
<comment type="subcellular location">
    <subcellularLocation>
        <location evidence="1">Mitochondrion matrix</location>
    </subcellularLocation>
</comment>
<keyword evidence="7" id="KW-0007">Acetylation</keyword>
<comment type="catalytic activity">
    <reaction evidence="12">
        <text>(2E)-tetradecenoyl-CoA = (3Z)-tetradecenoyl-CoA</text>
        <dbReference type="Rhea" id="RHEA:29847"/>
        <dbReference type="ChEBI" id="CHEBI:61405"/>
        <dbReference type="ChEBI" id="CHEBI:61968"/>
    </reaction>
    <physiologicalReaction direction="right-to-left" evidence="12">
        <dbReference type="Rhea" id="RHEA:29849"/>
    </physiologicalReaction>
</comment>
<dbReference type="CDD" id="cd06558">
    <property type="entry name" value="crotonase-like"/>
    <property type="match status" value="1"/>
</dbReference>
<keyword evidence="10" id="KW-0413">Isomerase</keyword>
<evidence type="ECO:0000256" key="13">
    <source>
        <dbReference type="ARBA" id="ARBA00052376"/>
    </source>
</evidence>
<protein>
    <recommendedName>
        <fullName evidence="16">Enoyl-CoA delta isomerase 1, mitochondrial</fullName>
    </recommendedName>
    <alternativeName>
        <fullName evidence="17">3,2-trans-enoyl-CoA isomerase</fullName>
    </alternativeName>
</protein>